<dbReference type="Gene3D" id="3.30.9.10">
    <property type="entry name" value="D-Amino Acid Oxidase, subunit A, domain 2"/>
    <property type="match status" value="1"/>
</dbReference>
<dbReference type="AlphaFoldDB" id="L8H2X0"/>
<dbReference type="Gene3D" id="3.50.50.60">
    <property type="entry name" value="FAD/NAD(P)-binding domain"/>
    <property type="match status" value="1"/>
</dbReference>
<dbReference type="KEGG" id="acan:ACA1_270240"/>
<dbReference type="Proteomes" id="UP000011083">
    <property type="component" value="Unassembled WGS sequence"/>
</dbReference>
<dbReference type="SUPFAM" id="SSF51905">
    <property type="entry name" value="FAD/NAD(P)-binding domain"/>
    <property type="match status" value="1"/>
</dbReference>
<keyword evidence="3" id="KW-1185">Reference proteome</keyword>
<accession>L8H2X0</accession>
<name>L8H2X0_ACACF</name>
<dbReference type="STRING" id="1257118.L8H2X0"/>
<gene>
    <name evidence="2" type="ORF">ACA1_270240</name>
</gene>
<dbReference type="RefSeq" id="XP_004341636.1">
    <property type="nucleotide sequence ID" value="XM_004341588.1"/>
</dbReference>
<feature type="domain" description="FAD dependent oxidoreductase" evidence="1">
    <location>
        <begin position="25"/>
        <end position="390"/>
    </location>
</feature>
<dbReference type="OMA" id="VPLDWEW"/>
<sequence length="436" mass="48271">MHRRLGTRVAVAHFSTADLPERAKTVIIGGGCIGCGIAYSLVKAGEKDVVVLEKEPALANVTTAQVHPFKSGMRAAGLVGQVRDNLERVKLAMWSVQTFSDLQQDSDYNPNWRQVGSLRVAYTKERQEEFNKMLNAGLHVETLSPKAAQKMWPGMNFEKATSILWCPTDGYLQPCDLAFSYQHQSRRMNGAKFVTDAWVEDIELSPEGTHVKAVKTNRGTIKCDTVINAAGAHAYHIAKLVGLELPIVPVRHEYFITEPTVPPTITPNLPVMRIPDATLYLRPDVNGLLLGGWEPNGLSLDPRSYPITQKPPAIAEDWPVLSTLGEELAPTYPQVNELGIRAVFSGWPTFTPDGRFIIGPTKKVRGFIMAGGCNAHGVSGSAGIGHHVVESMFEKDPSPYVRSLSPDRFTDGSWDWDKAEKQARHIYETYYHIRKT</sequence>
<evidence type="ECO:0000313" key="2">
    <source>
        <dbReference type="EMBL" id="ELR19550.1"/>
    </source>
</evidence>
<protein>
    <submittedName>
        <fullName evidence="2">FAD dependent oxidoreductase domain containing protein</fullName>
    </submittedName>
</protein>
<dbReference type="InterPro" id="IPR036188">
    <property type="entry name" value="FAD/NAD-bd_sf"/>
</dbReference>
<dbReference type="OrthoDB" id="498204at2759"/>
<dbReference type="VEuPathDB" id="AmoebaDB:ACA1_270240"/>
<organism evidence="2 3">
    <name type="scientific">Acanthamoeba castellanii (strain ATCC 30010 / Neff)</name>
    <dbReference type="NCBI Taxonomy" id="1257118"/>
    <lineage>
        <taxon>Eukaryota</taxon>
        <taxon>Amoebozoa</taxon>
        <taxon>Discosea</taxon>
        <taxon>Longamoebia</taxon>
        <taxon>Centramoebida</taxon>
        <taxon>Acanthamoebidae</taxon>
        <taxon>Acanthamoeba</taxon>
    </lineage>
</organism>
<dbReference type="EMBL" id="KB007933">
    <property type="protein sequence ID" value="ELR19550.1"/>
    <property type="molecule type" value="Genomic_DNA"/>
</dbReference>
<reference evidence="2 3" key="1">
    <citation type="journal article" date="2013" name="Genome Biol.">
        <title>Genome of Acanthamoeba castellanii highlights extensive lateral gene transfer and early evolution of tyrosine kinase signaling.</title>
        <authorList>
            <person name="Clarke M."/>
            <person name="Lohan A.J."/>
            <person name="Liu B."/>
            <person name="Lagkouvardos I."/>
            <person name="Roy S."/>
            <person name="Zafar N."/>
            <person name="Bertelli C."/>
            <person name="Schilde C."/>
            <person name="Kianianmomeni A."/>
            <person name="Burglin T.R."/>
            <person name="Frech C."/>
            <person name="Turcotte B."/>
            <person name="Kopec K.O."/>
            <person name="Synnott J.M."/>
            <person name="Choo C."/>
            <person name="Paponov I."/>
            <person name="Finkler A."/>
            <person name="Soon Heng Tan C."/>
            <person name="Hutchins A.P."/>
            <person name="Weinmeier T."/>
            <person name="Rattei T."/>
            <person name="Chu J.S."/>
            <person name="Gimenez G."/>
            <person name="Irimia M."/>
            <person name="Rigden D.J."/>
            <person name="Fitzpatrick D.A."/>
            <person name="Lorenzo-Morales J."/>
            <person name="Bateman A."/>
            <person name="Chiu C.H."/>
            <person name="Tang P."/>
            <person name="Hegemann P."/>
            <person name="Fromm H."/>
            <person name="Raoult D."/>
            <person name="Greub G."/>
            <person name="Miranda-Saavedra D."/>
            <person name="Chen N."/>
            <person name="Nash P."/>
            <person name="Ginger M.L."/>
            <person name="Horn M."/>
            <person name="Schaap P."/>
            <person name="Caler L."/>
            <person name="Loftus B."/>
        </authorList>
    </citation>
    <scope>NUCLEOTIDE SEQUENCE [LARGE SCALE GENOMIC DNA]</scope>
    <source>
        <strain evidence="2 3">Neff</strain>
    </source>
</reference>
<dbReference type="GO" id="GO:0005739">
    <property type="term" value="C:mitochondrion"/>
    <property type="evidence" value="ECO:0007669"/>
    <property type="project" value="TreeGrafter"/>
</dbReference>
<dbReference type="Pfam" id="PF01266">
    <property type="entry name" value="DAO"/>
    <property type="match status" value="1"/>
</dbReference>
<proteinExistence type="predicted"/>
<dbReference type="SUPFAM" id="SSF54373">
    <property type="entry name" value="FAD-linked reductases, C-terminal domain"/>
    <property type="match status" value="1"/>
</dbReference>
<evidence type="ECO:0000313" key="3">
    <source>
        <dbReference type="Proteomes" id="UP000011083"/>
    </source>
</evidence>
<evidence type="ECO:0000259" key="1">
    <source>
        <dbReference type="Pfam" id="PF01266"/>
    </source>
</evidence>
<dbReference type="PANTHER" id="PTHR13847:SF193">
    <property type="entry name" value="PYRUVATE DEHYDROGENASE PHOSPHATASE REGULATORY SUBUNIT, MITOCHONDRIAL"/>
    <property type="match status" value="1"/>
</dbReference>
<dbReference type="InterPro" id="IPR006076">
    <property type="entry name" value="FAD-dep_OxRdtase"/>
</dbReference>
<dbReference type="PANTHER" id="PTHR13847">
    <property type="entry name" value="SARCOSINE DEHYDROGENASE-RELATED"/>
    <property type="match status" value="1"/>
</dbReference>
<dbReference type="GeneID" id="14920337"/>